<sequence length="70" mass="7563">MLSVKLHNPTGASRAWLAVLRRCEAQIFQALAGVVASHAKALGNLVAAVTFTNKVRKLFGAWQLSGMNRD</sequence>
<evidence type="ECO:0000313" key="1">
    <source>
        <dbReference type="EMBL" id="POO54266.1"/>
    </source>
</evidence>
<organism evidence="1 2">
    <name type="scientific">Agrobacterium rosae</name>
    <dbReference type="NCBI Taxonomy" id="1972867"/>
    <lineage>
        <taxon>Bacteria</taxon>
        <taxon>Pseudomonadati</taxon>
        <taxon>Pseudomonadota</taxon>
        <taxon>Alphaproteobacteria</taxon>
        <taxon>Hyphomicrobiales</taxon>
        <taxon>Rhizobiaceae</taxon>
        <taxon>Rhizobium/Agrobacterium group</taxon>
        <taxon>Agrobacterium</taxon>
    </lineage>
</organism>
<accession>A0AAE5S1U5</accession>
<evidence type="ECO:0008006" key="3">
    <source>
        <dbReference type="Google" id="ProtNLM"/>
    </source>
</evidence>
<dbReference type="AlphaFoldDB" id="A0AAE5S1U5"/>
<protein>
    <recommendedName>
        <fullName evidence="3">Transposase</fullName>
    </recommendedName>
</protein>
<name>A0AAE5S1U5_9HYPH</name>
<evidence type="ECO:0000313" key="2">
    <source>
        <dbReference type="Proteomes" id="UP000237447"/>
    </source>
</evidence>
<reference evidence="1 2" key="1">
    <citation type="journal article" date="2018" name="Syst. Appl. Microbiol.">
        <title>Agrobacterium rosae sp. nov., isolated from galls on different agricultural crops.</title>
        <authorList>
            <person name="Kuzmanovic N."/>
            <person name="Pulawska J."/>
            <person name="Smalla K."/>
            <person name="Nesme X."/>
        </authorList>
    </citation>
    <scope>NUCLEOTIDE SEQUENCE [LARGE SCALE GENOMIC DNA]</scope>
    <source>
        <strain evidence="1 2">NCPPB 1650</strain>
    </source>
</reference>
<comment type="caution">
    <text evidence="1">The sequence shown here is derived from an EMBL/GenBank/DDBJ whole genome shotgun (WGS) entry which is preliminary data.</text>
</comment>
<gene>
    <name evidence="1" type="ORF">CPJ18_01815</name>
</gene>
<dbReference type="Proteomes" id="UP000237447">
    <property type="component" value="Unassembled WGS sequence"/>
</dbReference>
<proteinExistence type="predicted"/>
<dbReference type="EMBL" id="NXEJ01000001">
    <property type="protein sequence ID" value="POO54266.1"/>
    <property type="molecule type" value="Genomic_DNA"/>
</dbReference>